<dbReference type="WBParaSite" id="GPUH_0001039301-mRNA-1">
    <property type="protein sequence ID" value="GPUH_0001039301-mRNA-1"/>
    <property type="gene ID" value="GPUH_0001039301"/>
</dbReference>
<keyword evidence="3" id="KW-1185">Reference proteome</keyword>
<dbReference type="EMBL" id="UYRT01077950">
    <property type="protein sequence ID" value="VDN17369.1"/>
    <property type="molecule type" value="Genomic_DNA"/>
</dbReference>
<dbReference type="Proteomes" id="UP000271098">
    <property type="component" value="Unassembled WGS sequence"/>
</dbReference>
<evidence type="ECO:0000313" key="2">
    <source>
        <dbReference type="EMBL" id="VDN17369.1"/>
    </source>
</evidence>
<evidence type="ECO:0000256" key="1">
    <source>
        <dbReference type="SAM" id="Phobius"/>
    </source>
</evidence>
<name>A0A183DNT9_9BILA</name>
<keyword evidence="1" id="KW-0472">Membrane</keyword>
<keyword evidence="1" id="KW-0812">Transmembrane</keyword>
<reference evidence="2 3" key="2">
    <citation type="submission" date="2018-11" db="EMBL/GenBank/DDBJ databases">
        <authorList>
            <consortium name="Pathogen Informatics"/>
        </authorList>
    </citation>
    <scope>NUCLEOTIDE SEQUENCE [LARGE SCALE GENOMIC DNA]</scope>
</reference>
<evidence type="ECO:0000313" key="3">
    <source>
        <dbReference type="Proteomes" id="UP000271098"/>
    </source>
</evidence>
<accession>A0A183DNT9</accession>
<proteinExistence type="predicted"/>
<dbReference type="AlphaFoldDB" id="A0A183DNT9"/>
<gene>
    <name evidence="2" type="ORF">GPUH_LOCUS10380</name>
</gene>
<protein>
    <submittedName>
        <fullName evidence="4">DUF2975 domain-containing protein</fullName>
    </submittedName>
</protein>
<keyword evidence="1" id="KW-1133">Transmembrane helix</keyword>
<feature type="transmembrane region" description="Helical" evidence="1">
    <location>
        <begin position="12"/>
        <end position="35"/>
    </location>
</feature>
<organism evidence="4">
    <name type="scientific">Gongylonema pulchrum</name>
    <dbReference type="NCBI Taxonomy" id="637853"/>
    <lineage>
        <taxon>Eukaryota</taxon>
        <taxon>Metazoa</taxon>
        <taxon>Ecdysozoa</taxon>
        <taxon>Nematoda</taxon>
        <taxon>Chromadorea</taxon>
        <taxon>Rhabditida</taxon>
        <taxon>Spirurina</taxon>
        <taxon>Spiruromorpha</taxon>
        <taxon>Spiruroidea</taxon>
        <taxon>Gongylonematidae</taxon>
        <taxon>Gongylonema</taxon>
    </lineage>
</organism>
<sequence length="72" mass="8033">MRNTQQGGWRDALRVNIAVALALLLYEMFAVMEFIRQMMEDERIRIEILSQCMVACGTICFVALCAGEGGCA</sequence>
<reference evidence="4" key="1">
    <citation type="submission" date="2016-06" db="UniProtKB">
        <authorList>
            <consortium name="WormBaseParasite"/>
        </authorList>
    </citation>
    <scope>IDENTIFICATION</scope>
</reference>
<evidence type="ECO:0000313" key="4">
    <source>
        <dbReference type="WBParaSite" id="GPUH_0001039301-mRNA-1"/>
    </source>
</evidence>